<evidence type="ECO:0000256" key="7">
    <source>
        <dbReference type="SAM" id="Phobius"/>
    </source>
</evidence>
<evidence type="ECO:0000313" key="11">
    <source>
        <dbReference type="Proteomes" id="UP000283509"/>
    </source>
</evidence>
<dbReference type="GO" id="GO:0005737">
    <property type="term" value="C:cytoplasm"/>
    <property type="evidence" value="ECO:0007669"/>
    <property type="project" value="TreeGrafter"/>
</dbReference>
<feature type="domain" description="CUB" evidence="8">
    <location>
        <begin position="634"/>
        <end position="744"/>
    </location>
</feature>
<comment type="caution">
    <text evidence="10">The sequence shown here is derived from an EMBL/GenBank/DDBJ whole genome shotgun (WGS) entry which is preliminary data.</text>
</comment>
<keyword evidence="7" id="KW-1133">Transmembrane helix</keyword>
<sequence length="746" mass="83201">MKIRLPKFSLLKLFVCVIIVPTGMVLITIATMHHDPREYKVTHEVFFEMEADGKPLGTVVVGLFGDTVPRTVKNFITFASKGYAGFKYEGTPIHRVIKKFMIQGGDVATGDGKGSISIYGESFPDENFEINHSGPGFVSMANRGKDTNGCQFFITTIATPWLNGHHVVFGKVVEGQPIIHNIEYMATDWNDRPLKDVRIAKSGRRSVKTPYYISDDPYNLKDWLKTISVPLGLSFTIIYIFNYFIKMLDRSIIPDDGRRRGAEETQDGREEGVRAREARWRSAGSLKELARKGTLFCLNKSWCTWFAVDSSYPRGAVRRRCGRPSDRARRSRRMDKGTLAVLLILAAAGGQVAADDSKLSTKDCFREGGECIPSNECESNATELTACEEPGAVCCKTSAFRSPLRDDLLGFDALSIEPRVGRCSNRKCRRFYRGWWTRTPENCQPKRRLVMNCRSKNRWCCAPPCSEKPSCRRKKGYCVARESQCEGRVHHKGCRGKMCFCCIPVSVCSPLGSVSVPADGCLSVHSPRYPLAYFDDLSCALSVTTNSRCQLVVDFCDVALEKCPFDTLRIDGGNASGVACGYMDPAPVASSGSSLTFTFSTDSNQRGRGFRLAVASVCVSFTSIMLLAYNSLLCQHNYINTTVGEIVSPNYPNQYGNYHDCWMRIVVPEGYVLMFTYLLFDLEYQRSCIYDSFKIYDTDSADGPTFCGTNAPTFTVSSTNDVTLVFKTDVNIVDNGFRITFESLAI</sequence>
<dbReference type="STRING" id="6689.A0A423T3V5"/>
<feature type="disulfide bond" evidence="6">
    <location>
        <begin position="563"/>
        <end position="580"/>
    </location>
</feature>
<dbReference type="GO" id="GO:0016018">
    <property type="term" value="F:cyclosporin A binding"/>
    <property type="evidence" value="ECO:0007669"/>
    <property type="project" value="TreeGrafter"/>
</dbReference>
<dbReference type="PANTHER" id="PTHR11071">
    <property type="entry name" value="PEPTIDYL-PROLYL CIS-TRANS ISOMERASE"/>
    <property type="match status" value="1"/>
</dbReference>
<dbReference type="Gene3D" id="2.40.100.10">
    <property type="entry name" value="Cyclophilin-like"/>
    <property type="match status" value="1"/>
</dbReference>
<evidence type="ECO:0000256" key="4">
    <source>
        <dbReference type="ARBA" id="ARBA00023157"/>
    </source>
</evidence>
<dbReference type="FunFam" id="2.40.100.10:FF:000001">
    <property type="entry name" value="Peptidyl-prolyl cis-trans isomerase"/>
    <property type="match status" value="1"/>
</dbReference>
<reference evidence="10 11" key="1">
    <citation type="submission" date="2018-04" db="EMBL/GenBank/DDBJ databases">
        <authorList>
            <person name="Zhang X."/>
            <person name="Yuan J."/>
            <person name="Li F."/>
            <person name="Xiang J."/>
        </authorList>
    </citation>
    <scope>NUCLEOTIDE SEQUENCE [LARGE SCALE GENOMIC DNA]</scope>
    <source>
        <tissue evidence="10">Muscle</tissue>
    </source>
</reference>
<dbReference type="Pfam" id="PF00160">
    <property type="entry name" value="Pro_isomerase"/>
    <property type="match status" value="1"/>
</dbReference>
<keyword evidence="3" id="KW-0697">Rotamase</keyword>
<name>A0A423T3V5_PENVA</name>
<dbReference type="AlphaFoldDB" id="A0A423T3V5"/>
<evidence type="ECO:0000256" key="3">
    <source>
        <dbReference type="ARBA" id="ARBA00023110"/>
    </source>
</evidence>
<evidence type="ECO:0000313" key="10">
    <source>
        <dbReference type="EMBL" id="ROT70928.1"/>
    </source>
</evidence>
<dbReference type="PANTHER" id="PTHR11071:SF561">
    <property type="entry name" value="PEPTIDYL-PROLYL CIS-TRANS ISOMERASE D-RELATED"/>
    <property type="match status" value="1"/>
</dbReference>
<dbReference type="GO" id="GO:0003755">
    <property type="term" value="F:peptidyl-prolyl cis-trans isomerase activity"/>
    <property type="evidence" value="ECO:0007669"/>
    <property type="project" value="UniProtKB-KW"/>
</dbReference>
<dbReference type="EC" id="5.2.1.8" evidence="2"/>
<dbReference type="EMBL" id="QCYY01002369">
    <property type="protein sequence ID" value="ROT70928.1"/>
    <property type="molecule type" value="Genomic_DNA"/>
</dbReference>
<feature type="transmembrane region" description="Helical" evidence="7">
    <location>
        <begin position="337"/>
        <end position="354"/>
    </location>
</feature>
<dbReference type="Pfam" id="PF00431">
    <property type="entry name" value="CUB"/>
    <property type="match status" value="2"/>
</dbReference>
<keyword evidence="7" id="KW-0812">Transmembrane</keyword>
<dbReference type="Gene3D" id="2.60.120.290">
    <property type="entry name" value="Spermadhesin, CUB domain"/>
    <property type="match status" value="2"/>
</dbReference>
<dbReference type="SUPFAM" id="SSF49854">
    <property type="entry name" value="Spermadhesin, CUB domain"/>
    <property type="match status" value="2"/>
</dbReference>
<evidence type="ECO:0000259" key="8">
    <source>
        <dbReference type="PROSITE" id="PS01180"/>
    </source>
</evidence>
<keyword evidence="7" id="KW-0472">Membrane</keyword>
<accession>A0A423T3V5</accession>
<evidence type="ECO:0000256" key="6">
    <source>
        <dbReference type="PROSITE-ProRule" id="PRU00059"/>
    </source>
</evidence>
<feature type="domain" description="PPIase cyclophilin-type" evidence="9">
    <location>
        <begin position="46"/>
        <end position="204"/>
    </location>
</feature>
<dbReference type="Proteomes" id="UP000283509">
    <property type="component" value="Unassembled WGS sequence"/>
</dbReference>
<dbReference type="PROSITE" id="PS01180">
    <property type="entry name" value="CUB"/>
    <property type="match status" value="2"/>
</dbReference>
<dbReference type="InterPro" id="IPR029000">
    <property type="entry name" value="Cyclophilin-like_dom_sf"/>
</dbReference>
<feature type="transmembrane region" description="Helical" evidence="7">
    <location>
        <begin position="227"/>
        <end position="245"/>
    </location>
</feature>
<dbReference type="InterPro" id="IPR035914">
    <property type="entry name" value="Sperma_CUB_dom_sf"/>
</dbReference>
<comment type="caution">
    <text evidence="6">Lacks conserved residue(s) required for the propagation of feature annotation.</text>
</comment>
<evidence type="ECO:0000256" key="1">
    <source>
        <dbReference type="ARBA" id="ARBA00000971"/>
    </source>
</evidence>
<feature type="domain" description="CUB" evidence="8">
    <location>
        <begin position="508"/>
        <end position="617"/>
    </location>
</feature>
<dbReference type="PROSITE" id="PS50072">
    <property type="entry name" value="CSA_PPIASE_2"/>
    <property type="match status" value="1"/>
</dbReference>
<gene>
    <name evidence="10" type="ORF">C7M84_010769</name>
</gene>
<feature type="disulfide bond" evidence="6">
    <location>
        <begin position="634"/>
        <end position="661"/>
    </location>
</feature>
<evidence type="ECO:0000259" key="9">
    <source>
        <dbReference type="PROSITE" id="PS50072"/>
    </source>
</evidence>
<evidence type="ECO:0000256" key="5">
    <source>
        <dbReference type="ARBA" id="ARBA00023235"/>
    </source>
</evidence>
<dbReference type="SMART" id="SM00042">
    <property type="entry name" value="CUB"/>
    <property type="match status" value="2"/>
</dbReference>
<protein>
    <recommendedName>
        <fullName evidence="2">peptidylprolyl isomerase</fullName>
        <ecNumber evidence="2">5.2.1.8</ecNumber>
    </recommendedName>
</protein>
<dbReference type="OrthoDB" id="193499at2759"/>
<evidence type="ECO:0000256" key="2">
    <source>
        <dbReference type="ARBA" id="ARBA00013194"/>
    </source>
</evidence>
<dbReference type="InterPro" id="IPR000859">
    <property type="entry name" value="CUB_dom"/>
</dbReference>
<keyword evidence="5 10" id="KW-0413">Isomerase</keyword>
<feature type="transmembrane region" description="Helical" evidence="7">
    <location>
        <begin position="12"/>
        <end position="32"/>
    </location>
</feature>
<reference evidence="10 11" key="2">
    <citation type="submission" date="2019-01" db="EMBL/GenBank/DDBJ databases">
        <title>The decoding of complex shrimp genome reveals the adaptation for benthos swimmer, frequently molting mechanism and breeding impact on genome.</title>
        <authorList>
            <person name="Sun Y."/>
            <person name="Gao Y."/>
            <person name="Yu Y."/>
        </authorList>
    </citation>
    <scope>NUCLEOTIDE SEQUENCE [LARGE SCALE GENOMIC DNA]</scope>
    <source>
        <tissue evidence="10">Muscle</tissue>
    </source>
</reference>
<proteinExistence type="predicted"/>
<dbReference type="FunFam" id="2.60.120.290:FF:000005">
    <property type="entry name" value="Procollagen C-endopeptidase enhancer 1"/>
    <property type="match status" value="1"/>
</dbReference>
<keyword evidence="4 6" id="KW-1015">Disulfide bond</keyword>
<keyword evidence="11" id="KW-1185">Reference proteome</keyword>
<dbReference type="CDD" id="cd00041">
    <property type="entry name" value="CUB"/>
    <property type="match status" value="2"/>
</dbReference>
<dbReference type="InterPro" id="IPR002130">
    <property type="entry name" value="Cyclophilin-type_PPIase_dom"/>
</dbReference>
<dbReference type="SUPFAM" id="SSF50891">
    <property type="entry name" value="Cyclophilin-like"/>
    <property type="match status" value="1"/>
</dbReference>
<comment type="catalytic activity">
    <reaction evidence="1">
        <text>[protein]-peptidylproline (omega=180) = [protein]-peptidylproline (omega=0)</text>
        <dbReference type="Rhea" id="RHEA:16237"/>
        <dbReference type="Rhea" id="RHEA-COMP:10747"/>
        <dbReference type="Rhea" id="RHEA-COMP:10748"/>
        <dbReference type="ChEBI" id="CHEBI:83833"/>
        <dbReference type="ChEBI" id="CHEBI:83834"/>
        <dbReference type="EC" id="5.2.1.8"/>
    </reaction>
</comment>
<dbReference type="PRINTS" id="PR00153">
    <property type="entry name" value="CSAPPISMRASE"/>
</dbReference>
<organism evidence="10 11">
    <name type="scientific">Penaeus vannamei</name>
    <name type="common">Whiteleg shrimp</name>
    <name type="synonym">Litopenaeus vannamei</name>
    <dbReference type="NCBI Taxonomy" id="6689"/>
    <lineage>
        <taxon>Eukaryota</taxon>
        <taxon>Metazoa</taxon>
        <taxon>Ecdysozoa</taxon>
        <taxon>Arthropoda</taxon>
        <taxon>Crustacea</taxon>
        <taxon>Multicrustacea</taxon>
        <taxon>Malacostraca</taxon>
        <taxon>Eumalacostraca</taxon>
        <taxon>Eucarida</taxon>
        <taxon>Decapoda</taxon>
        <taxon>Dendrobranchiata</taxon>
        <taxon>Penaeoidea</taxon>
        <taxon>Penaeidae</taxon>
        <taxon>Penaeus</taxon>
    </lineage>
</organism>
<dbReference type="GO" id="GO:0006457">
    <property type="term" value="P:protein folding"/>
    <property type="evidence" value="ECO:0007669"/>
    <property type="project" value="TreeGrafter"/>
</dbReference>